<organism evidence="1 2">
    <name type="scientific">Desulfoluna butyratoxydans</name>
    <dbReference type="NCBI Taxonomy" id="231438"/>
    <lineage>
        <taxon>Bacteria</taxon>
        <taxon>Pseudomonadati</taxon>
        <taxon>Thermodesulfobacteriota</taxon>
        <taxon>Desulfobacteria</taxon>
        <taxon>Desulfobacterales</taxon>
        <taxon>Desulfolunaceae</taxon>
        <taxon>Desulfoluna</taxon>
    </lineage>
</organism>
<dbReference type="Pfam" id="PF11932">
    <property type="entry name" value="DUF3450"/>
    <property type="match status" value="1"/>
</dbReference>
<dbReference type="EMBL" id="CAADHO010000008">
    <property type="protein sequence ID" value="VFQ46287.1"/>
    <property type="molecule type" value="Genomic_DNA"/>
</dbReference>
<dbReference type="Proteomes" id="UP000507962">
    <property type="component" value="Unassembled WGS sequence"/>
</dbReference>
<name>A0A4U8YS20_9BACT</name>
<keyword evidence="2" id="KW-1185">Reference proteome</keyword>
<accession>A0A4U8YS20</accession>
<dbReference type="AlphaFoldDB" id="A0A4U8YS20"/>
<dbReference type="InterPro" id="IPR016866">
    <property type="entry name" value="UCP028069"/>
</dbReference>
<dbReference type="RefSeq" id="WP_180143802.1">
    <property type="nucleotide sequence ID" value="NZ_CAADHO010000008.1"/>
</dbReference>
<evidence type="ECO:0000313" key="1">
    <source>
        <dbReference type="EMBL" id="VFQ46287.1"/>
    </source>
</evidence>
<gene>
    <name evidence="1" type="ORF">MSL71_39500</name>
</gene>
<sequence>MVHHPTPTKRQRRRTSKRVGTLLLLSLAVGFTGPGLTWSDSLPLDETVRQDISLAHTTQKREGAWEKERRALETKISRLESTQRSLQEEVDALLWANGRKEKEAARLDGEIAKASHLTEGLSPLIADEAKRATQVVTQSLPFLKNERETRLAALTDWVKAPATKQAEKLERLLELFTIETQFGHTSEAWQEEIEVEGEPITVQLLKVGRLSLYYLTLDEKGCGVFSPEKGAYEPLPANCAPHLKKAIALAQRERSAELVSLPIGRIVTP</sequence>
<evidence type="ECO:0000313" key="2">
    <source>
        <dbReference type="Proteomes" id="UP000507962"/>
    </source>
</evidence>
<protein>
    <submittedName>
        <fullName evidence="1">Uncharacterized conserved protein ucp028069</fullName>
    </submittedName>
</protein>
<proteinExistence type="predicted"/>
<reference evidence="1 2" key="1">
    <citation type="submission" date="2019-03" db="EMBL/GenBank/DDBJ databases">
        <authorList>
            <person name="Nijsse B."/>
        </authorList>
    </citation>
    <scope>NUCLEOTIDE SEQUENCE [LARGE SCALE GENOMIC DNA]</scope>
    <source>
        <strain evidence="1">Desulfoluna butyratoxydans MSL71</strain>
    </source>
</reference>